<accession>A0AA38CIP9</accession>
<comment type="caution">
    <text evidence="1">The sequence shown here is derived from an EMBL/GenBank/DDBJ whole genome shotgun (WGS) entry which is preliminary data.</text>
</comment>
<sequence>MREKLWVGWSWAVLLSKELLNLQVIVANTVFSRAKDLSRIAREKGKNTVAVSCFILFQQLRIHSVLTLMNILEDGKVVRAEYLEAFIDLEAEDFKDLWKTSHEGRVVRPSLHCA</sequence>
<gene>
    <name evidence="1" type="ORF">KI387_029994</name>
</gene>
<protein>
    <submittedName>
        <fullName evidence="1">Uncharacterized protein</fullName>
    </submittedName>
</protein>
<evidence type="ECO:0000313" key="2">
    <source>
        <dbReference type="Proteomes" id="UP000824469"/>
    </source>
</evidence>
<dbReference type="Proteomes" id="UP000824469">
    <property type="component" value="Unassembled WGS sequence"/>
</dbReference>
<keyword evidence="2" id="KW-1185">Reference proteome</keyword>
<organism evidence="1 2">
    <name type="scientific">Taxus chinensis</name>
    <name type="common">Chinese yew</name>
    <name type="synonym">Taxus wallichiana var. chinensis</name>
    <dbReference type="NCBI Taxonomy" id="29808"/>
    <lineage>
        <taxon>Eukaryota</taxon>
        <taxon>Viridiplantae</taxon>
        <taxon>Streptophyta</taxon>
        <taxon>Embryophyta</taxon>
        <taxon>Tracheophyta</taxon>
        <taxon>Spermatophyta</taxon>
        <taxon>Pinopsida</taxon>
        <taxon>Pinidae</taxon>
        <taxon>Conifers II</taxon>
        <taxon>Cupressales</taxon>
        <taxon>Taxaceae</taxon>
        <taxon>Taxus</taxon>
    </lineage>
</organism>
<feature type="non-terminal residue" evidence="1">
    <location>
        <position position="114"/>
    </location>
</feature>
<dbReference type="EMBL" id="JAHRHJ020000010">
    <property type="protein sequence ID" value="KAH9298312.1"/>
    <property type="molecule type" value="Genomic_DNA"/>
</dbReference>
<dbReference type="AlphaFoldDB" id="A0AA38CIP9"/>
<reference evidence="1 2" key="1">
    <citation type="journal article" date="2021" name="Nat. Plants">
        <title>The Taxus genome provides insights into paclitaxel biosynthesis.</title>
        <authorList>
            <person name="Xiong X."/>
            <person name="Gou J."/>
            <person name="Liao Q."/>
            <person name="Li Y."/>
            <person name="Zhou Q."/>
            <person name="Bi G."/>
            <person name="Li C."/>
            <person name="Du R."/>
            <person name="Wang X."/>
            <person name="Sun T."/>
            <person name="Guo L."/>
            <person name="Liang H."/>
            <person name="Lu P."/>
            <person name="Wu Y."/>
            <person name="Zhang Z."/>
            <person name="Ro D.K."/>
            <person name="Shang Y."/>
            <person name="Huang S."/>
            <person name="Yan J."/>
        </authorList>
    </citation>
    <scope>NUCLEOTIDE SEQUENCE [LARGE SCALE GENOMIC DNA]</scope>
    <source>
        <strain evidence="1">Ta-2019</strain>
    </source>
</reference>
<proteinExistence type="predicted"/>
<name>A0AA38CIP9_TAXCH</name>
<evidence type="ECO:0000313" key="1">
    <source>
        <dbReference type="EMBL" id="KAH9298312.1"/>
    </source>
</evidence>